<reference evidence="2 3" key="1">
    <citation type="submission" date="2014-03" db="EMBL/GenBank/DDBJ databases">
        <title>The Genome Sequence of Plasmodium fragile nilgiri.</title>
        <authorList>
            <consortium name="The Broad Institute Genomics Platform"/>
            <consortium name="The Broad Institute Genome Sequencing Center for Infectious Disease"/>
            <person name="Neafsey D."/>
            <person name="Duraisingh M."/>
            <person name="Young S.K."/>
            <person name="Zeng Q."/>
            <person name="Gargeya S."/>
            <person name="Abouelleil A."/>
            <person name="Alvarado L."/>
            <person name="Chapman S.B."/>
            <person name="Gainer-Dewar J."/>
            <person name="Goldberg J."/>
            <person name="Griggs A."/>
            <person name="Gujja S."/>
            <person name="Hansen M."/>
            <person name="Howarth C."/>
            <person name="Imamovic A."/>
            <person name="Larimer J."/>
            <person name="Pearson M."/>
            <person name="Poon T.W."/>
            <person name="Priest M."/>
            <person name="Roberts A."/>
            <person name="Saif S."/>
            <person name="Shea T."/>
            <person name="Sykes S."/>
            <person name="Wortman J."/>
            <person name="Nusbaum C."/>
            <person name="Birren B."/>
        </authorList>
    </citation>
    <scope>NUCLEOTIDE SEQUENCE [LARGE SCALE GENOMIC DNA]</scope>
    <source>
        <strain evidence="3">nilgiri</strain>
    </source>
</reference>
<protein>
    <recommendedName>
        <fullName evidence="4">Schizont-infected cell agglutination extracellular alpha domain-containing protein</fullName>
    </recommendedName>
</protein>
<name>A0A0D9QDK0_PLAFR</name>
<dbReference type="Proteomes" id="UP000054561">
    <property type="component" value="Unassembled WGS sequence"/>
</dbReference>
<dbReference type="EMBL" id="KQ030396">
    <property type="protein sequence ID" value="KJP84917.1"/>
    <property type="molecule type" value="Genomic_DNA"/>
</dbReference>
<gene>
    <name evidence="2" type="ORF">AK88_05450</name>
</gene>
<evidence type="ECO:0000313" key="3">
    <source>
        <dbReference type="Proteomes" id="UP000054561"/>
    </source>
</evidence>
<feature type="compositionally biased region" description="Pro residues" evidence="1">
    <location>
        <begin position="250"/>
        <end position="264"/>
    </location>
</feature>
<evidence type="ECO:0000256" key="1">
    <source>
        <dbReference type="SAM" id="MobiDB-lite"/>
    </source>
</evidence>
<feature type="compositionally biased region" description="Basic and acidic residues" evidence="1">
    <location>
        <begin position="548"/>
        <end position="585"/>
    </location>
</feature>
<organism evidence="2 3">
    <name type="scientific">Plasmodium fragile</name>
    <dbReference type="NCBI Taxonomy" id="5857"/>
    <lineage>
        <taxon>Eukaryota</taxon>
        <taxon>Sar</taxon>
        <taxon>Alveolata</taxon>
        <taxon>Apicomplexa</taxon>
        <taxon>Aconoidasida</taxon>
        <taxon>Haemosporida</taxon>
        <taxon>Plasmodiidae</taxon>
        <taxon>Plasmodium</taxon>
        <taxon>Plasmodium (Plasmodium)</taxon>
    </lineage>
</organism>
<feature type="region of interest" description="Disordered" evidence="1">
    <location>
        <begin position="225"/>
        <end position="287"/>
    </location>
</feature>
<sequence length="716" mass="80883">MQRENDDFMIHTLCGASDDDEEPGKRLDAKNIAICHLTLKALFFKHGIKLGASSETPESANTGADGIMPYMKCILTNIFMKRIIGSTCVEGAGGTRAFDAASGFVGTTGTAERNSTCEKADMAPGGDRSKRPEDWTLLDIMGRWFDRNRTRLHDGKEGILGKDCNVQLSPTRNSQKQEVMTALKEKVKNEMKVVAEEITTGIQELKTEMDNSAIGQGIGKILTQKEKEEHHKETRQREEQSRPPAERPAKPAPAPPVAATPASPPSSGTGGTTSTGRWKPRNTQEDNCEWKNVMEKGHPGLLVKANYSLEELQKLNKVLDEFQQHMETHRDNIDSIGANCENYGWDDFTDAHGHTIGQKVADIMRCRGISTVLWFANKEDTDKQGQDEMVNRFRCELANVLGYMLKNKYCKNEGNWKRGVEYAWQTVQNMGKSEFGTGALTGPVVDNRCTQCGYEGSHTQLGVLNGHIVQWLMQAGLMGEIGKIEGDMPCEKDWKEYKTGKDRNDGSGKVDETKITEVTTMEKTVLEDTEKVIQDVKGKIDEELNKTTAKTNDKKAERKSNEKKDEKKVENTGEKKADKQDKGDKSPPAAAPGAAGDRHRKQENLKIAHLYKRKKKISQHPVLVCRVLILLDKIFMLNNAYVLGKLTYFSNFVTYSNVESMERDNINEYFLHPYDIHFYIFHFNILYFNIFYDITFYHSKGSQIYKFYDEHFTKIF</sequence>
<evidence type="ECO:0008006" key="4">
    <source>
        <dbReference type="Google" id="ProtNLM"/>
    </source>
</evidence>
<keyword evidence="3" id="KW-1185">Reference proteome</keyword>
<dbReference type="GeneID" id="24270764"/>
<evidence type="ECO:0000313" key="2">
    <source>
        <dbReference type="EMBL" id="KJP84917.1"/>
    </source>
</evidence>
<feature type="compositionally biased region" description="Basic and acidic residues" evidence="1">
    <location>
        <begin position="225"/>
        <end position="249"/>
    </location>
</feature>
<proteinExistence type="predicted"/>
<dbReference type="VEuPathDB" id="PlasmoDB:AK88_05450"/>
<feature type="region of interest" description="Disordered" evidence="1">
    <location>
        <begin position="548"/>
        <end position="600"/>
    </location>
</feature>
<accession>A0A0D9QDK0</accession>
<feature type="region of interest" description="Disordered" evidence="1">
    <location>
        <begin position="109"/>
        <end position="131"/>
    </location>
</feature>
<feature type="compositionally biased region" description="Basic and acidic residues" evidence="1">
    <location>
        <begin position="115"/>
        <end position="131"/>
    </location>
</feature>
<dbReference type="AlphaFoldDB" id="A0A0D9QDK0"/>
<dbReference type="RefSeq" id="XP_012338475.1">
    <property type="nucleotide sequence ID" value="XM_012483052.1"/>
</dbReference>